<dbReference type="AlphaFoldDB" id="W9CNG6"/>
<evidence type="ECO:0000256" key="1">
    <source>
        <dbReference type="SAM" id="SignalP"/>
    </source>
</evidence>
<evidence type="ECO:0000313" key="3">
    <source>
        <dbReference type="Proteomes" id="UP000019487"/>
    </source>
</evidence>
<sequence length="169" mass="18142">MHFSLIASTPLLFLSALTSAAPTSITSAIEARASTQIYYLVNCFNNITSAAYAETDYYQSSKSLSPPGPTPTETAILNTEDSIDFEDGTWVATTPFTITAVIGEDAYTATSGTLVGSATASTSTKALSCIRLTRFVLYEPKVDEQCYSDYACKISLTKFPPQTSTHELS</sequence>
<dbReference type="Proteomes" id="UP000019487">
    <property type="component" value="Unassembled WGS sequence"/>
</dbReference>
<keyword evidence="1" id="KW-0732">Signal</keyword>
<dbReference type="HOGENOM" id="CLU_1696543_0_0_1"/>
<comment type="caution">
    <text evidence="2">The sequence shown here is derived from an EMBL/GenBank/DDBJ whole genome shotgun (WGS) entry which is preliminary data.</text>
</comment>
<dbReference type="OrthoDB" id="3553646at2759"/>
<proteinExistence type="predicted"/>
<feature type="chain" id="PRO_5004918713" evidence="1">
    <location>
        <begin position="21"/>
        <end position="169"/>
    </location>
</feature>
<protein>
    <submittedName>
        <fullName evidence="2">Uncharacterized protein</fullName>
    </submittedName>
</protein>
<feature type="signal peptide" evidence="1">
    <location>
        <begin position="1"/>
        <end position="20"/>
    </location>
</feature>
<name>W9CNG6_SCLBF</name>
<reference evidence="2 3" key="1">
    <citation type="journal article" date="2014" name="Genome Announc.">
        <title>Draft genome sequence of Sclerotinia borealis, a psychrophilic plant pathogenic fungus.</title>
        <authorList>
            <person name="Mardanov A.V."/>
            <person name="Beletsky A.V."/>
            <person name="Kadnikov V.V."/>
            <person name="Ignatov A.N."/>
            <person name="Ravin N.V."/>
        </authorList>
    </citation>
    <scope>NUCLEOTIDE SEQUENCE [LARGE SCALE GENOMIC DNA]</scope>
    <source>
        <strain evidence="3">F-4157</strain>
    </source>
</reference>
<gene>
    <name evidence="2" type="ORF">SBOR_3532</name>
</gene>
<organism evidence="2 3">
    <name type="scientific">Sclerotinia borealis (strain F-4128)</name>
    <dbReference type="NCBI Taxonomy" id="1432307"/>
    <lineage>
        <taxon>Eukaryota</taxon>
        <taxon>Fungi</taxon>
        <taxon>Dikarya</taxon>
        <taxon>Ascomycota</taxon>
        <taxon>Pezizomycotina</taxon>
        <taxon>Leotiomycetes</taxon>
        <taxon>Helotiales</taxon>
        <taxon>Sclerotiniaceae</taxon>
        <taxon>Sclerotinia</taxon>
    </lineage>
</organism>
<accession>W9CNG6</accession>
<keyword evidence="3" id="KW-1185">Reference proteome</keyword>
<dbReference type="EMBL" id="AYSA01000155">
    <property type="protein sequence ID" value="ESZ96055.1"/>
    <property type="molecule type" value="Genomic_DNA"/>
</dbReference>
<evidence type="ECO:0000313" key="2">
    <source>
        <dbReference type="EMBL" id="ESZ96055.1"/>
    </source>
</evidence>